<dbReference type="InterPro" id="IPR006522">
    <property type="entry name" value="Phage_virion_morphogenesis"/>
</dbReference>
<evidence type="ECO:0000313" key="1">
    <source>
        <dbReference type="EMBL" id="CUU77098.1"/>
    </source>
</evidence>
<accession>A0A9W5ERF7</accession>
<evidence type="ECO:0000313" key="2">
    <source>
        <dbReference type="Proteomes" id="UP000052257"/>
    </source>
</evidence>
<dbReference type="Proteomes" id="UP000052257">
    <property type="component" value="Unassembled WGS sequence"/>
</dbReference>
<dbReference type="AlphaFoldDB" id="A0A9W5ERF7"/>
<dbReference type="EMBL" id="FAUW01000002">
    <property type="protein sequence ID" value="CUU77098.1"/>
    <property type="molecule type" value="Genomic_DNA"/>
</dbReference>
<proteinExistence type="predicted"/>
<sequence length="186" mass="20717">MSIKVTGFEKIEKKLENLAKLEINVKPALRTIGEMARNSIEDSFEKETSPFGERWKPLSSSTIFSEIRGGKKGSTIKSGKRHKKGFLKKYGVGGSRRILRRDGNLADNWVVRVSDDSVIVSNNTQSKNGFKYGLAHQFGANGTGRGKNGIIPARPFLPIDKNKKVESNLIKDIKVELENFVLKALK</sequence>
<dbReference type="Pfam" id="PF05069">
    <property type="entry name" value="Phage_tail_S"/>
    <property type="match status" value="1"/>
</dbReference>
<comment type="caution">
    <text evidence="1">The sequence shown here is derived from an EMBL/GenBank/DDBJ whole genome shotgun (WGS) entry which is preliminary data.</text>
</comment>
<dbReference type="RefSeq" id="WP_059430997.1">
    <property type="nucleotide sequence ID" value="NZ_FAUW01000002.1"/>
</dbReference>
<gene>
    <name evidence="1" type="ORF">ERS739220_00833</name>
</gene>
<reference evidence="1 2" key="1">
    <citation type="submission" date="2015-11" db="EMBL/GenBank/DDBJ databases">
        <authorList>
            <consortium name="Pathogen Informatics"/>
        </authorList>
    </citation>
    <scope>NUCLEOTIDE SEQUENCE [LARGE SCALE GENOMIC DNA]</scope>
    <source>
        <strain evidence="1 2">006A-0191</strain>
    </source>
</reference>
<protein>
    <submittedName>
        <fullName evidence="1">Phage virion morphogenesis protein</fullName>
    </submittedName>
</protein>
<organism evidence="1 2">
    <name type="scientific">Campylobacter hyointestinalis subsp. hyointestinalis</name>
    <dbReference type="NCBI Taxonomy" id="91352"/>
    <lineage>
        <taxon>Bacteria</taxon>
        <taxon>Pseudomonadati</taxon>
        <taxon>Campylobacterota</taxon>
        <taxon>Epsilonproteobacteria</taxon>
        <taxon>Campylobacterales</taxon>
        <taxon>Campylobacteraceae</taxon>
        <taxon>Campylobacter</taxon>
    </lineage>
</organism>
<name>A0A9W5ERF7_CAMHY</name>